<protein>
    <submittedName>
        <fullName evidence="6">Uncharacterized protein</fullName>
    </submittedName>
</protein>
<sequence>MLSFLILIVFAYNIYIGVRRGLLLQAFYTLGYLITLLFARGFYQGLSTRLTLLIPYPSASLDSKFTFFSSELGLDLDNAFYAGCAFLIIVVIGWALTHLAALFLHNLIFVPMDPLVNGAGSAFLAFFVAYTALFLILYLLALIPVAAIQTMLQKSWLATLIVRYSPVLTNWITQLWIVQ</sequence>
<dbReference type="OrthoDB" id="1809613at2"/>
<name>A0A0R2BS32_9LACO</name>
<feature type="transmembrane region" description="Helical" evidence="5">
    <location>
        <begin position="79"/>
        <end position="103"/>
    </location>
</feature>
<keyword evidence="3 5" id="KW-1133">Transmembrane helix</keyword>
<organism evidence="6 7">
    <name type="scientific">Lapidilactobacillus dextrinicus DSM 20335</name>
    <dbReference type="NCBI Taxonomy" id="1423738"/>
    <lineage>
        <taxon>Bacteria</taxon>
        <taxon>Bacillati</taxon>
        <taxon>Bacillota</taxon>
        <taxon>Bacilli</taxon>
        <taxon>Lactobacillales</taxon>
        <taxon>Lactobacillaceae</taxon>
        <taxon>Lapidilactobacillus</taxon>
    </lineage>
</organism>
<evidence type="ECO:0000256" key="1">
    <source>
        <dbReference type="ARBA" id="ARBA00004141"/>
    </source>
</evidence>
<reference evidence="6 7" key="1">
    <citation type="journal article" date="2015" name="Genome Announc.">
        <title>Expanding the biotechnology potential of lactobacilli through comparative genomics of 213 strains and associated genera.</title>
        <authorList>
            <person name="Sun Z."/>
            <person name="Harris H.M."/>
            <person name="McCann A."/>
            <person name="Guo C."/>
            <person name="Argimon S."/>
            <person name="Zhang W."/>
            <person name="Yang X."/>
            <person name="Jeffery I.B."/>
            <person name="Cooney J.C."/>
            <person name="Kagawa T.F."/>
            <person name="Liu W."/>
            <person name="Song Y."/>
            <person name="Salvetti E."/>
            <person name="Wrobel A."/>
            <person name="Rasinkangas P."/>
            <person name="Parkhill J."/>
            <person name="Rea M.C."/>
            <person name="O'Sullivan O."/>
            <person name="Ritari J."/>
            <person name="Douillard F.P."/>
            <person name="Paul Ross R."/>
            <person name="Yang R."/>
            <person name="Briner A.E."/>
            <person name="Felis G.E."/>
            <person name="de Vos W.M."/>
            <person name="Barrangou R."/>
            <person name="Klaenhammer T.R."/>
            <person name="Caufield P.W."/>
            <person name="Cui Y."/>
            <person name="Zhang H."/>
            <person name="O'Toole P.W."/>
        </authorList>
    </citation>
    <scope>NUCLEOTIDE SEQUENCE [LARGE SCALE GENOMIC DNA]</scope>
    <source>
        <strain evidence="6 7">DSM 20335</strain>
    </source>
</reference>
<evidence type="ECO:0000256" key="3">
    <source>
        <dbReference type="ARBA" id="ARBA00022989"/>
    </source>
</evidence>
<keyword evidence="4 5" id="KW-0472">Membrane</keyword>
<dbReference type="EMBL" id="AYYK01000017">
    <property type="protein sequence ID" value="KRM78444.1"/>
    <property type="molecule type" value="Genomic_DNA"/>
</dbReference>
<keyword evidence="7" id="KW-1185">Reference proteome</keyword>
<evidence type="ECO:0000256" key="4">
    <source>
        <dbReference type="ARBA" id="ARBA00023136"/>
    </source>
</evidence>
<dbReference type="InterPro" id="IPR003825">
    <property type="entry name" value="Colicin-V_CvpA"/>
</dbReference>
<dbReference type="STRING" id="1423738.FC84_GL000885"/>
<dbReference type="PANTHER" id="PTHR37306:SF1">
    <property type="entry name" value="COLICIN V PRODUCTION PROTEIN"/>
    <property type="match status" value="1"/>
</dbReference>
<evidence type="ECO:0000256" key="5">
    <source>
        <dbReference type="SAM" id="Phobius"/>
    </source>
</evidence>
<keyword evidence="2 5" id="KW-0812">Transmembrane</keyword>
<comment type="caution">
    <text evidence="6">The sequence shown here is derived from an EMBL/GenBank/DDBJ whole genome shotgun (WGS) entry which is preliminary data.</text>
</comment>
<evidence type="ECO:0000256" key="2">
    <source>
        <dbReference type="ARBA" id="ARBA00022692"/>
    </source>
</evidence>
<dbReference type="Proteomes" id="UP000051813">
    <property type="component" value="Unassembled WGS sequence"/>
</dbReference>
<dbReference type="PANTHER" id="PTHR37306">
    <property type="entry name" value="COLICIN V PRODUCTION PROTEIN"/>
    <property type="match status" value="1"/>
</dbReference>
<evidence type="ECO:0000313" key="7">
    <source>
        <dbReference type="Proteomes" id="UP000051813"/>
    </source>
</evidence>
<dbReference type="GO" id="GO:0009403">
    <property type="term" value="P:toxin biosynthetic process"/>
    <property type="evidence" value="ECO:0007669"/>
    <property type="project" value="InterPro"/>
</dbReference>
<dbReference type="PATRIC" id="fig|1423738.3.peg.895"/>
<proteinExistence type="predicted"/>
<feature type="transmembrane region" description="Helical" evidence="5">
    <location>
        <begin position="23"/>
        <end position="43"/>
    </location>
</feature>
<feature type="transmembrane region" description="Helical" evidence="5">
    <location>
        <begin position="123"/>
        <end position="148"/>
    </location>
</feature>
<dbReference type="GO" id="GO:0016020">
    <property type="term" value="C:membrane"/>
    <property type="evidence" value="ECO:0007669"/>
    <property type="project" value="UniProtKB-SubCell"/>
</dbReference>
<dbReference type="RefSeq" id="WP_057757371.1">
    <property type="nucleotide sequence ID" value="NZ_AYYK01000017.1"/>
</dbReference>
<dbReference type="AlphaFoldDB" id="A0A0R2BS32"/>
<gene>
    <name evidence="6" type="ORF">FC84_GL000885</name>
</gene>
<evidence type="ECO:0000313" key="6">
    <source>
        <dbReference type="EMBL" id="KRM78444.1"/>
    </source>
</evidence>
<comment type="subcellular location">
    <subcellularLocation>
        <location evidence="1">Membrane</location>
        <topology evidence="1">Multi-pass membrane protein</topology>
    </subcellularLocation>
</comment>
<accession>A0A0R2BS32</accession>
<dbReference type="Pfam" id="PF02674">
    <property type="entry name" value="Colicin_V"/>
    <property type="match status" value="1"/>
</dbReference>